<gene>
    <name evidence="4" type="ORF">ACFOZ1_03460</name>
</gene>
<dbReference type="InterPro" id="IPR057253">
    <property type="entry name" value="CoiA-like_N"/>
</dbReference>
<protein>
    <submittedName>
        <fullName evidence="4">Competence protein CoiA</fullName>
    </submittedName>
</protein>
<dbReference type="Pfam" id="PF25166">
    <property type="entry name" value="CoiA_C"/>
    <property type="match status" value="1"/>
</dbReference>
<reference evidence="5" key="1">
    <citation type="journal article" date="2019" name="Int. J. Syst. Evol. Microbiol.">
        <title>The Global Catalogue of Microorganisms (GCM) 10K type strain sequencing project: providing services to taxonomists for standard genome sequencing and annotation.</title>
        <authorList>
            <consortium name="The Broad Institute Genomics Platform"/>
            <consortium name="The Broad Institute Genome Sequencing Center for Infectious Disease"/>
            <person name="Wu L."/>
            <person name="Ma J."/>
        </authorList>
    </citation>
    <scope>NUCLEOTIDE SEQUENCE [LARGE SCALE GENOMIC DNA]</scope>
    <source>
        <strain evidence="5">KACC 14058</strain>
    </source>
</reference>
<proteinExistence type="predicted"/>
<dbReference type="InterPro" id="IPR057252">
    <property type="entry name" value="CoiA_C"/>
</dbReference>
<evidence type="ECO:0000313" key="4">
    <source>
        <dbReference type="EMBL" id="MFC4386861.1"/>
    </source>
</evidence>
<dbReference type="PIRSF" id="PIRSF007487">
    <property type="entry name" value="Competence-induced_CoiA_bac"/>
    <property type="match status" value="1"/>
</dbReference>
<dbReference type="Pfam" id="PF25164">
    <property type="entry name" value="CoiA_N"/>
    <property type="match status" value="1"/>
</dbReference>
<dbReference type="Pfam" id="PF06054">
    <property type="entry name" value="CoiA_nuc"/>
    <property type="match status" value="1"/>
</dbReference>
<evidence type="ECO:0000259" key="1">
    <source>
        <dbReference type="Pfam" id="PF06054"/>
    </source>
</evidence>
<keyword evidence="5" id="KW-1185">Reference proteome</keyword>
<dbReference type="InterPro" id="IPR010330">
    <property type="entry name" value="CoiA_nuc"/>
</dbReference>
<feature type="domain" description="Competence protein CoiA C-terminal" evidence="3">
    <location>
        <begin position="231"/>
        <end position="359"/>
    </location>
</feature>
<dbReference type="InterPro" id="IPR021176">
    <property type="entry name" value="Competence-induced_CoiA"/>
</dbReference>
<feature type="domain" description="Competence protein CoiA nuclease-like" evidence="1">
    <location>
        <begin position="65"/>
        <end position="222"/>
    </location>
</feature>
<evidence type="ECO:0000259" key="2">
    <source>
        <dbReference type="Pfam" id="PF25164"/>
    </source>
</evidence>
<dbReference type="Proteomes" id="UP001595880">
    <property type="component" value="Unassembled WGS sequence"/>
</dbReference>
<evidence type="ECO:0000313" key="5">
    <source>
        <dbReference type="Proteomes" id="UP001595880"/>
    </source>
</evidence>
<organism evidence="4 5">
    <name type="scientific">Gracilibacillus marinus</name>
    <dbReference type="NCBI Taxonomy" id="630535"/>
    <lineage>
        <taxon>Bacteria</taxon>
        <taxon>Bacillati</taxon>
        <taxon>Bacillota</taxon>
        <taxon>Bacilli</taxon>
        <taxon>Bacillales</taxon>
        <taxon>Bacillaceae</taxon>
        <taxon>Gracilibacillus</taxon>
    </lineage>
</organism>
<sequence length="362" mass="43002">MLQAELADGSKIALFRLTKQEISQLKQQESFYCPECKDEVIIKAGEKVIPHFAHQTKTACCHSGEGAYHENGKMDLFEWFRNQKIPVMLEVYLKEIKQRPDLLVKLGSKTIAIEYQCATISTKEMIKRSNQYRAINIIPIWILGGNRIKRISNNQLRISKLDATYIHQFHENFPHTLYYYCSKQKLFLLYRDIHYLSASNVIANMTIYPLQEATWKELFTVKQLNKGQLVKAWKYELSNWRNRPVPFHNRVETAFRQWLYLNHFSVHTLPYYTHLPIANQMYFKLPPWVWQSRLYIQLIVKKKKFTLNEAEHLLRTHLINPSEFPLLSFYNHPIAEYFQLLERIGILRSNGQNMYEVIRVTV</sequence>
<dbReference type="EMBL" id="JBHSDV010000001">
    <property type="protein sequence ID" value="MFC4386861.1"/>
    <property type="molecule type" value="Genomic_DNA"/>
</dbReference>
<dbReference type="RefSeq" id="WP_390195894.1">
    <property type="nucleotide sequence ID" value="NZ_JBHSDV010000001.1"/>
</dbReference>
<name>A0ABV8VUX2_9BACI</name>
<evidence type="ECO:0000259" key="3">
    <source>
        <dbReference type="Pfam" id="PF25166"/>
    </source>
</evidence>
<feature type="domain" description="Competence protein CoiA-like N-terminal" evidence="2">
    <location>
        <begin position="16"/>
        <end position="62"/>
    </location>
</feature>
<accession>A0ABV8VUX2</accession>
<comment type="caution">
    <text evidence="4">The sequence shown here is derived from an EMBL/GenBank/DDBJ whole genome shotgun (WGS) entry which is preliminary data.</text>
</comment>